<dbReference type="EMBL" id="JACSQJ010000001">
    <property type="protein sequence ID" value="MBD7986663.1"/>
    <property type="molecule type" value="Genomic_DNA"/>
</dbReference>
<dbReference type="InterPro" id="IPR021330">
    <property type="entry name" value="DUF2939"/>
</dbReference>
<dbReference type="Pfam" id="PF11159">
    <property type="entry name" value="DUF2939"/>
    <property type="match status" value="1"/>
</dbReference>
<keyword evidence="2" id="KW-1185">Reference proteome</keyword>
<comment type="caution">
    <text evidence="1">The sequence shown here is derived from an EMBL/GenBank/DDBJ whole genome shotgun (WGS) entry which is preliminary data.</text>
</comment>
<sequence length="184" mass="19342">MADSRRLKALGWIAALVLLALLAWTASGPWRAVAGIREAVQAGDARALARHVDFPALRASLRPQVQDRIVRAAGVDAQSGAFAAFGLTVATGLAGGLVDAMVTPTGLAAIMEGRKVWERAANVPPPSRAGTSAAPEPVPAPRLRFESFSRASATVSLDDGDELVLVLTRHGLQWRLSDIRLPPA</sequence>
<dbReference type="RefSeq" id="WP_191727928.1">
    <property type="nucleotide sequence ID" value="NZ_JACSQJ010000001.1"/>
</dbReference>
<protein>
    <submittedName>
        <fullName evidence="1">DUF2939 domain-containing protein</fullName>
    </submittedName>
</protein>
<organism evidence="1 2">
    <name type="scientific">Luteimonas colneyensis</name>
    <dbReference type="NCBI Taxonomy" id="2762230"/>
    <lineage>
        <taxon>Bacteria</taxon>
        <taxon>Pseudomonadati</taxon>
        <taxon>Pseudomonadota</taxon>
        <taxon>Gammaproteobacteria</taxon>
        <taxon>Lysobacterales</taxon>
        <taxon>Lysobacteraceae</taxon>
        <taxon>Luteimonas</taxon>
    </lineage>
</organism>
<accession>A0ABR8UF52</accession>
<gene>
    <name evidence="1" type="ORF">H9645_01300</name>
</gene>
<name>A0ABR8UF52_9GAMM</name>
<reference evidence="1 2" key="1">
    <citation type="submission" date="2020-08" db="EMBL/GenBank/DDBJ databases">
        <title>A Genomic Blueprint of the Chicken Gut Microbiome.</title>
        <authorList>
            <person name="Gilroy R."/>
            <person name="Ravi A."/>
            <person name="Getino M."/>
            <person name="Pursley I."/>
            <person name="Horton D.L."/>
            <person name="Alikhan N.-F."/>
            <person name="Baker D."/>
            <person name="Gharbi K."/>
            <person name="Hall N."/>
            <person name="Watson M."/>
            <person name="Adriaenssens E.M."/>
            <person name="Foster-Nyarko E."/>
            <person name="Jarju S."/>
            <person name="Secka A."/>
            <person name="Antonio M."/>
            <person name="Oren A."/>
            <person name="Chaudhuri R."/>
            <person name="La Ragione R.M."/>
            <person name="Hildebrand F."/>
            <person name="Pallen M.J."/>
        </authorList>
    </citation>
    <scope>NUCLEOTIDE SEQUENCE [LARGE SCALE GENOMIC DNA]</scope>
    <source>
        <strain evidence="1 2">Sa2BVA3</strain>
    </source>
</reference>
<proteinExistence type="predicted"/>
<evidence type="ECO:0000313" key="2">
    <source>
        <dbReference type="Proteomes" id="UP000647183"/>
    </source>
</evidence>
<dbReference type="Proteomes" id="UP000647183">
    <property type="component" value="Unassembled WGS sequence"/>
</dbReference>
<evidence type="ECO:0000313" key="1">
    <source>
        <dbReference type="EMBL" id="MBD7986663.1"/>
    </source>
</evidence>